<evidence type="ECO:0000313" key="2">
    <source>
        <dbReference type="EMBL" id="OMO94035.1"/>
    </source>
</evidence>
<organism evidence="2 3">
    <name type="scientific">Corchorus olitorius</name>
    <dbReference type="NCBI Taxonomy" id="93759"/>
    <lineage>
        <taxon>Eukaryota</taxon>
        <taxon>Viridiplantae</taxon>
        <taxon>Streptophyta</taxon>
        <taxon>Embryophyta</taxon>
        <taxon>Tracheophyta</taxon>
        <taxon>Spermatophyta</taxon>
        <taxon>Magnoliopsida</taxon>
        <taxon>eudicotyledons</taxon>
        <taxon>Gunneridae</taxon>
        <taxon>Pentapetalae</taxon>
        <taxon>rosids</taxon>
        <taxon>malvids</taxon>
        <taxon>Malvales</taxon>
        <taxon>Malvaceae</taxon>
        <taxon>Grewioideae</taxon>
        <taxon>Apeibeae</taxon>
        <taxon>Corchorus</taxon>
    </lineage>
</organism>
<evidence type="ECO:0000256" key="1">
    <source>
        <dbReference type="SAM" id="SignalP"/>
    </source>
</evidence>
<dbReference type="AlphaFoldDB" id="A0A1R3JGS4"/>
<evidence type="ECO:0000313" key="3">
    <source>
        <dbReference type="Proteomes" id="UP000187203"/>
    </source>
</evidence>
<gene>
    <name evidence="2" type="ORF">COLO4_16555</name>
</gene>
<proteinExistence type="predicted"/>
<keyword evidence="3" id="KW-1185">Reference proteome</keyword>
<keyword evidence="1" id="KW-0732">Signal</keyword>
<reference evidence="3" key="1">
    <citation type="submission" date="2013-09" db="EMBL/GenBank/DDBJ databases">
        <title>Corchorus olitorius genome sequencing.</title>
        <authorList>
            <person name="Alam M."/>
            <person name="Haque M.S."/>
            <person name="Islam M.S."/>
            <person name="Emdad E.M."/>
            <person name="Islam M.M."/>
            <person name="Ahmed B."/>
            <person name="Halim A."/>
            <person name="Hossen Q.M.M."/>
            <person name="Hossain M.Z."/>
            <person name="Ahmed R."/>
            <person name="Khan M.M."/>
            <person name="Islam R."/>
            <person name="Rashid M.M."/>
            <person name="Khan S.A."/>
            <person name="Rahman M.S."/>
            <person name="Alam M."/>
            <person name="Yahiya A.S."/>
            <person name="Khan M.S."/>
            <person name="Azam M.S."/>
            <person name="Haque T."/>
            <person name="Lashkar M.Z.H."/>
            <person name="Akhand A.I."/>
            <person name="Morshed G."/>
            <person name="Roy S."/>
            <person name="Uddin K.S."/>
            <person name="Rabeya T."/>
            <person name="Hossain A.S."/>
            <person name="Chowdhury A."/>
            <person name="Snigdha A.R."/>
            <person name="Mortoza M.S."/>
            <person name="Matin S.A."/>
            <person name="Hoque S.M.E."/>
            <person name="Islam M.K."/>
            <person name="Roy D.K."/>
            <person name="Haider R."/>
            <person name="Moosa M.M."/>
            <person name="Elias S.M."/>
            <person name="Hasan A.M."/>
            <person name="Jahan S."/>
            <person name="Shafiuddin M."/>
            <person name="Mahmood N."/>
            <person name="Shommy N.S."/>
        </authorList>
    </citation>
    <scope>NUCLEOTIDE SEQUENCE [LARGE SCALE GENOMIC DNA]</scope>
    <source>
        <strain evidence="3">cv. O-4</strain>
    </source>
</reference>
<accession>A0A1R3JGS4</accession>
<feature type="signal peptide" evidence="1">
    <location>
        <begin position="1"/>
        <end position="22"/>
    </location>
</feature>
<comment type="caution">
    <text evidence="2">The sequence shown here is derived from an EMBL/GenBank/DDBJ whole genome shotgun (WGS) entry which is preliminary data.</text>
</comment>
<sequence>MGGLNKLCCFIIYAMIISQAFCARARLLDGFFKLPVSSDNVLPHQNFELRPPAAGYMYANVDQPSKLEDSGKNVGEVILRKQGSVYRPLVLNLLPKGTLPTSGPSKRSNSLPN</sequence>
<dbReference type="Proteomes" id="UP000187203">
    <property type="component" value="Unassembled WGS sequence"/>
</dbReference>
<protein>
    <submittedName>
        <fullName evidence="2">Uncharacterized protein</fullName>
    </submittedName>
</protein>
<dbReference type="OrthoDB" id="994133at2759"/>
<name>A0A1R3JGS4_9ROSI</name>
<feature type="chain" id="PRO_5010177942" evidence="1">
    <location>
        <begin position="23"/>
        <end position="113"/>
    </location>
</feature>
<dbReference type="EMBL" id="AWUE01016164">
    <property type="protein sequence ID" value="OMO94035.1"/>
    <property type="molecule type" value="Genomic_DNA"/>
</dbReference>